<keyword evidence="1" id="KW-0472">Membrane</keyword>
<keyword evidence="1" id="KW-1133">Transmembrane helix</keyword>
<dbReference type="PANTHER" id="PTHR37422:SF13">
    <property type="entry name" value="LIPOPOLYSACCHARIDE BIOSYNTHESIS PROTEIN PA4999-RELATED"/>
    <property type="match status" value="1"/>
</dbReference>
<feature type="transmembrane region" description="Helical" evidence="1">
    <location>
        <begin position="77"/>
        <end position="100"/>
    </location>
</feature>
<name>F4CA85_SPHS2</name>
<feature type="transmembrane region" description="Helical" evidence="1">
    <location>
        <begin position="178"/>
        <end position="197"/>
    </location>
</feature>
<feature type="transmembrane region" description="Helical" evidence="1">
    <location>
        <begin position="42"/>
        <end position="65"/>
    </location>
</feature>
<dbReference type="EMBL" id="CP002584">
    <property type="protein sequence ID" value="ADZ78511.1"/>
    <property type="molecule type" value="Genomic_DNA"/>
</dbReference>
<dbReference type="HOGENOM" id="CLU_715532_0_0_10"/>
<dbReference type="AlphaFoldDB" id="F4CA85"/>
<dbReference type="PATRIC" id="fig|743722.3.peg.2083"/>
<proteinExistence type="predicted"/>
<feature type="transmembrane region" description="Helical" evidence="1">
    <location>
        <begin position="307"/>
        <end position="328"/>
    </location>
</feature>
<evidence type="ECO:0008006" key="3">
    <source>
        <dbReference type="Google" id="ProtNLM"/>
    </source>
</evidence>
<evidence type="ECO:0000256" key="1">
    <source>
        <dbReference type="SAM" id="Phobius"/>
    </source>
</evidence>
<reference evidence="2" key="1">
    <citation type="submission" date="2011-03" db="EMBL/GenBank/DDBJ databases">
        <title>Complete sequence of Sphingobacterium sp. 21.</title>
        <authorList>
            <consortium name="US DOE Joint Genome Institute"/>
            <person name="Lucas S."/>
            <person name="Copeland A."/>
            <person name="Lapidus A."/>
            <person name="Cheng J.-F."/>
            <person name="Goodwin L."/>
            <person name="Pitluck S."/>
            <person name="Davenport K."/>
            <person name="Detter J.C."/>
            <person name="Han C."/>
            <person name="Tapia R."/>
            <person name="Land M."/>
            <person name="Hauser L."/>
            <person name="Kyrpides N."/>
            <person name="Ivanova N."/>
            <person name="Ovchinnikova G."/>
            <person name="Pagani I."/>
            <person name="Siebers A.K."/>
            <person name="Allgaier M."/>
            <person name="Thelen M.P."/>
            <person name="Hugenholtz P."/>
            <person name="Woyke T."/>
        </authorList>
    </citation>
    <scope>NUCLEOTIDE SEQUENCE</scope>
    <source>
        <strain evidence="2">21</strain>
    </source>
</reference>
<accession>F4CA85</accession>
<dbReference type="OrthoDB" id="797472at2"/>
<dbReference type="PANTHER" id="PTHR37422">
    <property type="entry name" value="TEICHURONIC ACID BIOSYNTHESIS PROTEIN TUAE"/>
    <property type="match status" value="1"/>
</dbReference>
<feature type="transmembrane region" description="Helical" evidence="1">
    <location>
        <begin position="348"/>
        <end position="367"/>
    </location>
</feature>
<feature type="transmembrane region" description="Helical" evidence="1">
    <location>
        <begin position="246"/>
        <end position="265"/>
    </location>
</feature>
<feature type="transmembrane region" description="Helical" evidence="1">
    <location>
        <begin position="137"/>
        <end position="158"/>
    </location>
</feature>
<keyword evidence="1" id="KW-0812">Transmembrane</keyword>
<organism evidence="2">
    <name type="scientific">Sphingobacterium sp. (strain 21)</name>
    <dbReference type="NCBI Taxonomy" id="743722"/>
    <lineage>
        <taxon>Bacteria</taxon>
        <taxon>Pseudomonadati</taxon>
        <taxon>Bacteroidota</taxon>
        <taxon>Sphingobacteriia</taxon>
        <taxon>Sphingobacteriales</taxon>
        <taxon>Sphingobacteriaceae</taxon>
        <taxon>Sphingobacterium</taxon>
    </lineage>
</organism>
<protein>
    <recommendedName>
        <fullName evidence="3">O-antigen ligase domain-containing protein</fullName>
    </recommendedName>
</protein>
<dbReference type="STRING" id="743722.Sph21_1951"/>
<dbReference type="InterPro" id="IPR051533">
    <property type="entry name" value="WaaL-like"/>
</dbReference>
<sequence>MHQKIDQNKERLLLVICSLIFLLASFRTGTSGDDAVDYFVPGYIALVQKLSLLLVGGLMLISIMINLSRTDKNEDMGIPTGLICYFIFQLIIILTDFLYHSDFQDFLVRTAFIILTFLYFFYVLRSLPLFSSASKSVLVYFFYGALVFVAINVALALYPGANVVWKGRLFGVTAHPNFLGMCTAIAWIVSFALFMQAKGLKVKAFFLIALALSIYGSILTGSRTSLLSGTLGVAFISSYTMENNSFKPVFVICMLICGLLLYANLTLKSLDFAGRGNTREGTWASMLEQASELPLFGYGKVGATTNAFLFAIVATGVFGSIFFFRSLIEIIRLFFADLPQYNKPVVNLFRGLAIFFLVSSTFEGYLLDSVSMPVFTYWLLLTYVKF</sequence>
<gene>
    <name evidence="2" type="ordered locus">Sph21_1951</name>
</gene>
<feature type="transmembrane region" description="Helical" evidence="1">
    <location>
        <begin position="204"/>
        <end position="226"/>
    </location>
</feature>
<evidence type="ECO:0000313" key="2">
    <source>
        <dbReference type="EMBL" id="ADZ78511.1"/>
    </source>
</evidence>
<feature type="transmembrane region" description="Helical" evidence="1">
    <location>
        <begin position="106"/>
        <end position="125"/>
    </location>
</feature>
<dbReference type="KEGG" id="shg:Sph21_1951"/>